<dbReference type="EMBL" id="DS478286">
    <property type="protein sequence ID" value="EDO25766.1"/>
    <property type="molecule type" value="Genomic_DNA"/>
</dbReference>
<dbReference type="InterPro" id="IPR056602">
    <property type="entry name" value="Beta-prop_LRRK2"/>
</dbReference>
<dbReference type="HOGENOM" id="CLU_1890982_0_0_1"/>
<gene>
    <name evidence="2" type="ORF">NEMVEDRAFT_v1g225721</name>
</gene>
<evidence type="ECO:0000313" key="3">
    <source>
        <dbReference type="Proteomes" id="UP000001593"/>
    </source>
</evidence>
<dbReference type="PANTHER" id="PTHR12271:SF40">
    <property type="entry name" value="POLY(A) RNA POLYMERASE GLD2"/>
    <property type="match status" value="1"/>
</dbReference>
<name>A8DVJ3_NEMVE</name>
<keyword evidence="3" id="KW-1185">Reference proteome</keyword>
<dbReference type="SUPFAM" id="SSF81631">
    <property type="entry name" value="PAP/OAS1 substrate-binding domain"/>
    <property type="match status" value="1"/>
</dbReference>
<feature type="non-terminal residue" evidence="2">
    <location>
        <position position="135"/>
    </location>
</feature>
<feature type="non-terminal residue" evidence="2">
    <location>
        <position position="1"/>
    </location>
</feature>
<dbReference type="Proteomes" id="UP000001593">
    <property type="component" value="Unassembled WGS sequence"/>
</dbReference>
<protein>
    <recommendedName>
        <fullName evidence="1">LRRK2 beta-propeller domain-containing protein</fullName>
    </recommendedName>
</protein>
<accession>A8DVJ3</accession>
<sequence length="135" mass="14936">DSRVKPLIMIVKKWAKKHQINDAKDGTLSSYALSLMVINYLQCQDVVVAGLADGKLAVYQTISLQKQDAVPHMITFCRTGSDATCQDCASHPVACITQARKRLYVGCGNDVIVVQPNDGFAVERRWSVQDRNRGL</sequence>
<organism evidence="2 3">
    <name type="scientific">Nematostella vectensis</name>
    <name type="common">Starlet sea anemone</name>
    <dbReference type="NCBI Taxonomy" id="45351"/>
    <lineage>
        <taxon>Eukaryota</taxon>
        <taxon>Metazoa</taxon>
        <taxon>Cnidaria</taxon>
        <taxon>Anthozoa</taxon>
        <taxon>Hexacorallia</taxon>
        <taxon>Actiniaria</taxon>
        <taxon>Edwardsiidae</taxon>
        <taxon>Nematostella</taxon>
    </lineage>
</organism>
<dbReference type="AlphaFoldDB" id="A8DVJ3"/>
<reference evidence="2 3" key="1">
    <citation type="journal article" date="2007" name="Science">
        <title>Sea anemone genome reveals ancestral eumetazoan gene repertoire and genomic organization.</title>
        <authorList>
            <person name="Putnam N.H."/>
            <person name="Srivastava M."/>
            <person name="Hellsten U."/>
            <person name="Dirks B."/>
            <person name="Chapman J."/>
            <person name="Salamov A."/>
            <person name="Terry A."/>
            <person name="Shapiro H."/>
            <person name="Lindquist E."/>
            <person name="Kapitonov V.V."/>
            <person name="Jurka J."/>
            <person name="Genikhovich G."/>
            <person name="Grigoriev I.V."/>
            <person name="Lucas S.M."/>
            <person name="Steele R.E."/>
            <person name="Finnerty J.R."/>
            <person name="Technau U."/>
            <person name="Martindale M.Q."/>
            <person name="Rokhsar D.S."/>
        </authorList>
    </citation>
    <scope>NUCLEOTIDE SEQUENCE [LARGE SCALE GENOMIC DNA]</scope>
    <source>
        <strain evidence="3">CH2 X CH6</strain>
    </source>
</reference>
<dbReference type="Gene3D" id="1.10.1410.10">
    <property type="match status" value="1"/>
</dbReference>
<evidence type="ECO:0000313" key="2">
    <source>
        <dbReference type="EMBL" id="EDO25766.1"/>
    </source>
</evidence>
<feature type="domain" description="LRRK2 beta-propeller" evidence="1">
    <location>
        <begin position="12"/>
        <end position="131"/>
    </location>
</feature>
<dbReference type="PANTHER" id="PTHR12271">
    <property type="entry name" value="POLY A POLYMERASE CID PAP -RELATED"/>
    <property type="match status" value="1"/>
</dbReference>
<evidence type="ECO:0000259" key="1">
    <source>
        <dbReference type="Pfam" id="PF23748"/>
    </source>
</evidence>
<proteinExistence type="predicted"/>
<dbReference type="eggNOG" id="KOG2277">
    <property type="taxonomic scope" value="Eukaryota"/>
</dbReference>
<dbReference type="InParanoid" id="A8DVJ3"/>
<dbReference type="Pfam" id="PF23748">
    <property type="entry name" value="Beta-prop_LRRK2"/>
    <property type="match status" value="1"/>
</dbReference>